<dbReference type="Pfam" id="PF00931">
    <property type="entry name" value="NB-ARC"/>
    <property type="match status" value="1"/>
</dbReference>
<dbReference type="PANTHER" id="PTHR47691:SF3">
    <property type="entry name" value="HTH-TYPE TRANSCRIPTIONAL REGULATOR RV0890C-RELATED"/>
    <property type="match status" value="1"/>
</dbReference>
<dbReference type="EMBL" id="CP120988">
    <property type="protein sequence ID" value="WLQ61331.1"/>
    <property type="molecule type" value="Genomic_DNA"/>
</dbReference>
<dbReference type="SUPFAM" id="SSF52540">
    <property type="entry name" value="P-loop containing nucleoside triphosphate hydrolases"/>
    <property type="match status" value="1"/>
</dbReference>
<dbReference type="Proteomes" id="UP001235744">
    <property type="component" value="Chromosome"/>
</dbReference>
<dbReference type="CDD" id="cd00093">
    <property type="entry name" value="HTH_XRE"/>
    <property type="match status" value="1"/>
</dbReference>
<keyword evidence="4" id="KW-1185">Reference proteome</keyword>
<gene>
    <name evidence="3" type="ORF">P8A19_40535</name>
</gene>
<name>A0ABY9J3R7_9ACTN</name>
<dbReference type="SMART" id="SM00530">
    <property type="entry name" value="HTH_XRE"/>
    <property type="match status" value="1"/>
</dbReference>
<dbReference type="Gene3D" id="3.40.50.300">
    <property type="entry name" value="P-loop containing nucleotide triphosphate hydrolases"/>
    <property type="match status" value="1"/>
</dbReference>
<evidence type="ECO:0000313" key="3">
    <source>
        <dbReference type="EMBL" id="WLQ61331.1"/>
    </source>
</evidence>
<dbReference type="InterPro" id="IPR011990">
    <property type="entry name" value="TPR-like_helical_dom_sf"/>
</dbReference>
<dbReference type="InterPro" id="IPR002182">
    <property type="entry name" value="NB-ARC"/>
</dbReference>
<proteinExistence type="predicted"/>
<sequence length="781" mass="84405">MSDNKFGERLHALRTGAGISQERLAQRAGISVRALSDMERGRTRGPRQRTVEALVSALGVDGVVGRELEDAARSGRPRAVGGTGPRSSAGTGPGAGLAAGHGLALPRDLCDFTARGPALAGLRVLAEHLDPARPPVAVICGQPGLGKTAFAVHAAHTLAPSFPDGQYAVDLRGMDPKPTPPREVLARLLYALGVAETAVPAATDERSGLLRSVLRERRVLLLLDNAADEDQVRPLLPGHGACLTLVTSRRSLAGLEAVHRTELALLRREEAVELLTRVIGLERVERETQAARDLAELCGYLPLAVRIAAQRLASRPGETLAKLVTQLTAHGDRLDTLQAGSLQIRSAFTLSYRQLSPAARTVFRRASLACGPDFSPTTAALLAGIPRRQAARCTERLTDAGLLQPHSTADRYRFHDLLRLFAAEQLVEDDDPTQIAAAQDRAAHWILRRATAAALRFDADRHQDAPEGDPDLATAPTDREQARIWLEAERPQWLAALSQAQAAGRHQQVIDAAEAMHWFSDVTAHWELWAEVFQRAVDSARALGSRRDEAVHLNYLAWAYNFCLHDYPAALAAAQAALAAAYEAADQLQAGWALGYEAGALRRLGRTDESIARLHEAAAHLGNHTDAQVRLAELTILNTLGQHLRYANRTDEALVIHRRSEALCLAGVPGKPRDLVASYLAQTRHNLGSDLMALGQWGQAESPLRAALAHFEAGRMPAWSEPVRLDLGITLRHLNRHHEARATLTTAHRTLVGLNNPRQREAADELCQVTAGFGIAGQSTG</sequence>
<protein>
    <submittedName>
        <fullName evidence="3">Helix-turn-helix domain-containing protein</fullName>
    </submittedName>
</protein>
<feature type="region of interest" description="Disordered" evidence="1">
    <location>
        <begin position="68"/>
        <end position="95"/>
    </location>
</feature>
<dbReference type="InterPro" id="IPR010982">
    <property type="entry name" value="Lambda_DNA-bd_dom_sf"/>
</dbReference>
<dbReference type="SUPFAM" id="SSF48452">
    <property type="entry name" value="TPR-like"/>
    <property type="match status" value="2"/>
</dbReference>
<evidence type="ECO:0000256" key="1">
    <source>
        <dbReference type="SAM" id="MobiDB-lite"/>
    </source>
</evidence>
<evidence type="ECO:0000313" key="4">
    <source>
        <dbReference type="Proteomes" id="UP001235744"/>
    </source>
</evidence>
<dbReference type="PROSITE" id="PS50943">
    <property type="entry name" value="HTH_CROC1"/>
    <property type="match status" value="1"/>
</dbReference>
<evidence type="ECO:0000259" key="2">
    <source>
        <dbReference type="PROSITE" id="PS50943"/>
    </source>
</evidence>
<dbReference type="InterPro" id="IPR027417">
    <property type="entry name" value="P-loop_NTPase"/>
</dbReference>
<dbReference type="PANTHER" id="PTHR47691">
    <property type="entry name" value="REGULATOR-RELATED"/>
    <property type="match status" value="1"/>
</dbReference>
<dbReference type="Pfam" id="PF13560">
    <property type="entry name" value="HTH_31"/>
    <property type="match status" value="1"/>
</dbReference>
<dbReference type="Gene3D" id="1.10.260.40">
    <property type="entry name" value="lambda repressor-like DNA-binding domains"/>
    <property type="match status" value="1"/>
</dbReference>
<dbReference type="SUPFAM" id="SSF47413">
    <property type="entry name" value="lambda repressor-like DNA-binding domains"/>
    <property type="match status" value="1"/>
</dbReference>
<dbReference type="Gene3D" id="1.25.40.10">
    <property type="entry name" value="Tetratricopeptide repeat domain"/>
    <property type="match status" value="2"/>
</dbReference>
<dbReference type="InterPro" id="IPR001387">
    <property type="entry name" value="Cro/C1-type_HTH"/>
</dbReference>
<accession>A0ABY9J3R7</accession>
<reference evidence="3 4" key="1">
    <citation type="submission" date="2023-03" db="EMBL/GenBank/DDBJ databases">
        <title>Isolation and description of six Streptomyces strains from soil environments, able to metabolize different microbial glucans.</title>
        <authorList>
            <person name="Widen T."/>
            <person name="Larsbrink J."/>
        </authorList>
    </citation>
    <scope>NUCLEOTIDE SEQUENCE [LARGE SCALE GENOMIC DNA]</scope>
    <source>
        <strain evidence="3 4">Alt2</strain>
    </source>
</reference>
<dbReference type="PRINTS" id="PR00364">
    <property type="entry name" value="DISEASERSIST"/>
</dbReference>
<dbReference type="RefSeq" id="WP_306068629.1">
    <property type="nucleotide sequence ID" value="NZ_CP120988.1"/>
</dbReference>
<feature type="domain" description="HTH cro/C1-type" evidence="2">
    <location>
        <begin position="10"/>
        <end position="63"/>
    </location>
</feature>
<organism evidence="3 4">
    <name type="scientific">Streptomyces poriferorum</name>
    <dbReference type="NCBI Taxonomy" id="2798799"/>
    <lineage>
        <taxon>Bacteria</taxon>
        <taxon>Bacillati</taxon>
        <taxon>Actinomycetota</taxon>
        <taxon>Actinomycetes</taxon>
        <taxon>Kitasatosporales</taxon>
        <taxon>Streptomycetaceae</taxon>
        <taxon>Streptomyces</taxon>
    </lineage>
</organism>